<dbReference type="GO" id="GO:0022857">
    <property type="term" value="F:transmembrane transporter activity"/>
    <property type="evidence" value="ECO:0007669"/>
    <property type="project" value="InterPro"/>
</dbReference>
<comment type="similarity">
    <text evidence="1">Belongs to the ABC transporter superfamily.</text>
</comment>
<dbReference type="InterPro" id="IPR050093">
    <property type="entry name" value="ABC_SmlMolc_Importer"/>
</dbReference>
<feature type="domain" description="ABC transporter" evidence="5">
    <location>
        <begin position="19"/>
        <end position="249"/>
    </location>
</feature>
<dbReference type="Gene3D" id="2.40.50.100">
    <property type="match status" value="1"/>
</dbReference>
<dbReference type="GO" id="GO:0015697">
    <property type="term" value="P:quaternary ammonium group transport"/>
    <property type="evidence" value="ECO:0007669"/>
    <property type="project" value="UniProtKB-ARBA"/>
</dbReference>
<evidence type="ECO:0000256" key="1">
    <source>
        <dbReference type="ARBA" id="ARBA00005417"/>
    </source>
</evidence>
<dbReference type="InterPro" id="IPR003593">
    <property type="entry name" value="AAA+_ATPase"/>
</dbReference>
<dbReference type="InterPro" id="IPR027417">
    <property type="entry name" value="P-loop_NTPase"/>
</dbReference>
<gene>
    <name evidence="6" type="ORF">M8523_26060</name>
</gene>
<dbReference type="AlphaFoldDB" id="A0AA41Z6L1"/>
<dbReference type="SMART" id="SM00382">
    <property type="entry name" value="AAA"/>
    <property type="match status" value="1"/>
</dbReference>
<reference evidence="6" key="1">
    <citation type="submission" date="2022-05" db="EMBL/GenBank/DDBJ databases">
        <authorList>
            <person name="Pankratov T."/>
        </authorList>
    </citation>
    <scope>NUCLEOTIDE SEQUENCE</scope>
    <source>
        <strain evidence="6">BP6-180914</strain>
    </source>
</reference>
<evidence type="ECO:0000313" key="7">
    <source>
        <dbReference type="Proteomes" id="UP001165667"/>
    </source>
</evidence>
<dbReference type="GO" id="GO:0043190">
    <property type="term" value="C:ATP-binding cassette (ABC) transporter complex"/>
    <property type="evidence" value="ECO:0007669"/>
    <property type="project" value="InterPro"/>
</dbReference>
<protein>
    <submittedName>
        <fullName evidence="6">ABC transporter ATP-binding protein</fullName>
    </submittedName>
</protein>
<evidence type="ECO:0000259" key="5">
    <source>
        <dbReference type="PROSITE" id="PS50893"/>
    </source>
</evidence>
<evidence type="ECO:0000256" key="2">
    <source>
        <dbReference type="ARBA" id="ARBA00022448"/>
    </source>
</evidence>
<name>A0AA41Z6L1_9HYPH</name>
<dbReference type="Pfam" id="PF00005">
    <property type="entry name" value="ABC_tran"/>
    <property type="match status" value="1"/>
</dbReference>
<evidence type="ECO:0000256" key="4">
    <source>
        <dbReference type="ARBA" id="ARBA00022840"/>
    </source>
</evidence>
<dbReference type="InterPro" id="IPR017871">
    <property type="entry name" value="ABC_transporter-like_CS"/>
</dbReference>
<dbReference type="Proteomes" id="UP001165667">
    <property type="component" value="Unassembled WGS sequence"/>
</dbReference>
<dbReference type="PROSITE" id="PS00211">
    <property type="entry name" value="ABC_TRANSPORTER_1"/>
    <property type="match status" value="1"/>
</dbReference>
<dbReference type="GO" id="GO:0005524">
    <property type="term" value="F:ATP binding"/>
    <property type="evidence" value="ECO:0007669"/>
    <property type="project" value="UniProtKB-KW"/>
</dbReference>
<dbReference type="PROSITE" id="PS50893">
    <property type="entry name" value="ABC_TRANSPORTER_2"/>
    <property type="match status" value="1"/>
</dbReference>
<sequence>MLSQDSDVERRGPSMKNDLALIGVAKTFGPHVAVQDVSVDIAEGSFFSFLGPSGCGKTTILRMISGFIEPSAGSIRLGTLDLAGIVPNRRPTALIFQNLALFPLMSVAENIGYGLKVRGVSAAARGRKVDEMLDLIALSGFAGKRIEELSGGQRQRIAIARALAVEPKVLLLDEPLSALDLKLRQHMRAELRTLQRRAGITFIYITHDQGEALAMSDRVAVMSKGQIEQIGGSSDIYDNPGSAFVASFVGESNILVGRITATDGQFAVIETAVGDLRGRNPKHLTTGDAAMLFVRPERLRIAAAEDDLVVNSLTGDINEVMFEGLTFIITLRHVSSRLVTLSLANDGTGLAFAPGSRQTVSFSPADGLILPAGPIARLDVVP</sequence>
<keyword evidence="3" id="KW-0547">Nucleotide-binding</keyword>
<dbReference type="Gene3D" id="3.40.50.300">
    <property type="entry name" value="P-loop containing nucleotide triphosphate hydrolases"/>
    <property type="match status" value="1"/>
</dbReference>
<comment type="caution">
    <text evidence="6">The sequence shown here is derived from an EMBL/GenBank/DDBJ whole genome shotgun (WGS) entry which is preliminary data.</text>
</comment>
<dbReference type="PANTHER" id="PTHR42781">
    <property type="entry name" value="SPERMIDINE/PUTRESCINE IMPORT ATP-BINDING PROTEIN POTA"/>
    <property type="match status" value="1"/>
</dbReference>
<organism evidence="6 7">
    <name type="scientific">Lichenifustis flavocetrariae</name>
    <dbReference type="NCBI Taxonomy" id="2949735"/>
    <lineage>
        <taxon>Bacteria</taxon>
        <taxon>Pseudomonadati</taxon>
        <taxon>Pseudomonadota</taxon>
        <taxon>Alphaproteobacteria</taxon>
        <taxon>Hyphomicrobiales</taxon>
        <taxon>Lichenihabitantaceae</taxon>
        <taxon>Lichenifustis</taxon>
    </lineage>
</organism>
<keyword evidence="7" id="KW-1185">Reference proteome</keyword>
<keyword evidence="2" id="KW-0813">Transport</keyword>
<evidence type="ECO:0000256" key="3">
    <source>
        <dbReference type="ARBA" id="ARBA00022741"/>
    </source>
</evidence>
<keyword evidence="4 6" id="KW-0067">ATP-binding</keyword>
<dbReference type="Pfam" id="PF08402">
    <property type="entry name" value="TOBE_2"/>
    <property type="match status" value="1"/>
</dbReference>
<dbReference type="SUPFAM" id="SSF50331">
    <property type="entry name" value="MOP-like"/>
    <property type="match status" value="1"/>
</dbReference>
<dbReference type="FunFam" id="3.40.50.300:FF:000425">
    <property type="entry name" value="Probable ABC transporter, ATP-binding subunit"/>
    <property type="match status" value="1"/>
</dbReference>
<dbReference type="GO" id="GO:0016887">
    <property type="term" value="F:ATP hydrolysis activity"/>
    <property type="evidence" value="ECO:0007669"/>
    <property type="project" value="InterPro"/>
</dbReference>
<dbReference type="InterPro" id="IPR008995">
    <property type="entry name" value="Mo/tungstate-bd_C_term_dom"/>
</dbReference>
<dbReference type="InterPro" id="IPR003439">
    <property type="entry name" value="ABC_transporter-like_ATP-bd"/>
</dbReference>
<evidence type="ECO:0000313" key="6">
    <source>
        <dbReference type="EMBL" id="MCW6511453.1"/>
    </source>
</evidence>
<dbReference type="InterPro" id="IPR013611">
    <property type="entry name" value="Transp-assoc_OB_typ2"/>
</dbReference>
<accession>A0AA41Z6L1</accession>
<dbReference type="SUPFAM" id="SSF52540">
    <property type="entry name" value="P-loop containing nucleoside triphosphate hydrolases"/>
    <property type="match status" value="1"/>
</dbReference>
<dbReference type="EMBL" id="JAMOIM010000026">
    <property type="protein sequence ID" value="MCW6511453.1"/>
    <property type="molecule type" value="Genomic_DNA"/>
</dbReference>
<proteinExistence type="inferred from homology"/>
<dbReference type="PANTHER" id="PTHR42781:SF4">
    <property type="entry name" value="SPERMIDINE_PUTRESCINE IMPORT ATP-BINDING PROTEIN POTA"/>
    <property type="match status" value="1"/>
</dbReference>